<organism evidence="2 3">
    <name type="scientific">Ectothiorhodospira marina</name>
    <dbReference type="NCBI Taxonomy" id="1396821"/>
    <lineage>
        <taxon>Bacteria</taxon>
        <taxon>Pseudomonadati</taxon>
        <taxon>Pseudomonadota</taxon>
        <taxon>Gammaproteobacteria</taxon>
        <taxon>Chromatiales</taxon>
        <taxon>Ectothiorhodospiraceae</taxon>
        <taxon>Ectothiorhodospira</taxon>
    </lineage>
</organism>
<evidence type="ECO:0000256" key="1">
    <source>
        <dbReference type="ARBA" id="ARBA00008591"/>
    </source>
</evidence>
<dbReference type="OrthoDB" id="9780540at2"/>
<name>A0A1H7MFG9_9GAMM</name>
<sequence>MPPKSYFFNLFGQSPVRPLQQHADKVLACVAELPAFMEAAMAEDWERAREQRDRIASLEHEADLLKKDLRMHLPKGLMLAMSRRDVLETLTVQDRIANTTKDIAGLILGRSMTFPSDMHPGLRDFLARGVDAVEQADRAVHELEDLVEAGFRGHEVEVMEALLKELDTIEHDTDRIQIRVRAGLFAMEKSLHPVDVMFMYRIIDEIGELANLAQRVGSRLQLMLAH</sequence>
<dbReference type="InterPro" id="IPR038078">
    <property type="entry name" value="PhoU-like_sf"/>
</dbReference>
<dbReference type="SUPFAM" id="SSF109755">
    <property type="entry name" value="PhoU-like"/>
    <property type="match status" value="1"/>
</dbReference>
<dbReference type="RefSeq" id="WP_090253757.1">
    <property type="nucleotide sequence ID" value="NZ_FOAA01000009.1"/>
</dbReference>
<comment type="similarity">
    <text evidence="1">Belongs to the UPF0111 family.</text>
</comment>
<dbReference type="InterPro" id="IPR018445">
    <property type="entry name" value="Put_Phosphate_transp_reg"/>
</dbReference>
<dbReference type="Proteomes" id="UP000199256">
    <property type="component" value="Unassembled WGS sequence"/>
</dbReference>
<dbReference type="AlphaFoldDB" id="A0A1H7MFG9"/>
<dbReference type="Gene3D" id="1.20.58.220">
    <property type="entry name" value="Phosphate transport system protein phou homolog 2, domain 2"/>
    <property type="match status" value="1"/>
</dbReference>
<proteinExistence type="inferred from homology"/>
<keyword evidence="3" id="KW-1185">Reference proteome</keyword>
<dbReference type="NCBIfam" id="TIGR00153">
    <property type="entry name" value="TIGR00153 family protein"/>
    <property type="match status" value="1"/>
</dbReference>
<evidence type="ECO:0000313" key="2">
    <source>
        <dbReference type="EMBL" id="SEL09809.1"/>
    </source>
</evidence>
<dbReference type="EMBL" id="FOAA01000009">
    <property type="protein sequence ID" value="SEL09809.1"/>
    <property type="molecule type" value="Genomic_DNA"/>
</dbReference>
<dbReference type="InterPro" id="IPR002727">
    <property type="entry name" value="DUF47"/>
</dbReference>
<evidence type="ECO:0000313" key="3">
    <source>
        <dbReference type="Proteomes" id="UP000199256"/>
    </source>
</evidence>
<evidence type="ECO:0008006" key="4">
    <source>
        <dbReference type="Google" id="ProtNLM"/>
    </source>
</evidence>
<dbReference type="PANTHER" id="PTHR36536:SF3">
    <property type="entry name" value="UPF0111 PROTEIN HI_1603"/>
    <property type="match status" value="1"/>
</dbReference>
<dbReference type="Pfam" id="PF01865">
    <property type="entry name" value="PhoU_div"/>
    <property type="match status" value="1"/>
</dbReference>
<gene>
    <name evidence="2" type="ORF">SAMN05444515_10978</name>
</gene>
<protein>
    <recommendedName>
        <fullName evidence="4">TIGR00153 family protein</fullName>
    </recommendedName>
</protein>
<accession>A0A1H7MFG9</accession>
<dbReference type="PANTHER" id="PTHR36536">
    <property type="entry name" value="UPF0111 PROTEIN HI_1603"/>
    <property type="match status" value="1"/>
</dbReference>
<reference evidence="3" key="1">
    <citation type="submission" date="2016-10" db="EMBL/GenBank/DDBJ databases">
        <authorList>
            <person name="Varghese N."/>
            <person name="Submissions S."/>
        </authorList>
    </citation>
    <scope>NUCLEOTIDE SEQUENCE [LARGE SCALE GENOMIC DNA]</scope>
    <source>
        <strain evidence="3">DSM 241</strain>
    </source>
</reference>
<dbReference type="STRING" id="1396821.SAMN05444515_10978"/>